<dbReference type="Ensembl" id="ENSACCT00020019923.1">
    <property type="protein sequence ID" value="ENSACCP00020019089.1"/>
    <property type="gene ID" value="ENSACCG00020013103.1"/>
</dbReference>
<accession>A0A663F3G5</accession>
<name>A0A663F3G5_AQUCH</name>
<evidence type="ECO:0000256" key="4">
    <source>
        <dbReference type="ARBA" id="ARBA00022729"/>
    </source>
</evidence>
<sequence>MGAGRGQHTGKLHQGGWLRGCLLPRGAVLESWCPNSCSWLGEEEQLSEVSNPPAWYPQVPSTSPAVSTALNFISITQHRSRAEGDGGSTIAAFRSPVPKAKIPPSQTQRNFLIAHSSSGFGGLCKHTNIHAIPLPQQKHSQATGYGRKQVMGPVRAMWHKSLPWPGMGKLRAEKPQGHKCGNKKSCPEDHFAFKIISGAANVVGPSICFDDMVLASAKHVDGHQGAFVVKKFGNNINKLDTFLQEIEHGTIVLTASYDDAATKMNDKVRTQFVELGSSHVSTLGFRDNWVFLGAKGLKNKSPFEEHIKNDEKKNKYDGWPEMLEMEGCAPRKMD</sequence>
<evidence type="ECO:0000256" key="2">
    <source>
        <dbReference type="ARBA" id="ARBA00010905"/>
    </source>
</evidence>
<keyword evidence="6" id="KW-1015">Disulfide bond</keyword>
<evidence type="ECO:0000313" key="10">
    <source>
        <dbReference type="Proteomes" id="UP000472275"/>
    </source>
</evidence>
<evidence type="ECO:0000256" key="6">
    <source>
        <dbReference type="ARBA" id="ARBA00023157"/>
    </source>
</evidence>
<keyword evidence="10" id="KW-1185">Reference proteome</keyword>
<evidence type="ECO:0000256" key="7">
    <source>
        <dbReference type="PROSITE-ProRule" id="PRU01375"/>
    </source>
</evidence>
<evidence type="ECO:0000313" key="9">
    <source>
        <dbReference type="Ensembl" id="ENSACCP00020019089.1"/>
    </source>
</evidence>
<dbReference type="GO" id="GO:0005576">
    <property type="term" value="C:extracellular region"/>
    <property type="evidence" value="ECO:0007669"/>
    <property type="project" value="UniProtKB-SubCell"/>
</dbReference>
<comment type="subcellular location">
    <subcellularLocation>
        <location evidence="1">Secreted</location>
    </subcellularLocation>
</comment>
<dbReference type="AlphaFoldDB" id="A0A663F3G5"/>
<keyword evidence="3" id="KW-0964">Secreted</keyword>
<proteinExistence type="inferred from homology"/>
<dbReference type="InParanoid" id="A0A663F3G5"/>
<dbReference type="Pfam" id="PF15711">
    <property type="entry name" value="ILEI"/>
    <property type="match status" value="1"/>
</dbReference>
<dbReference type="PANTHER" id="PTHR14592">
    <property type="entry name" value="UNCHARACTERIZED FAM3"/>
    <property type="match status" value="1"/>
</dbReference>
<comment type="similarity">
    <text evidence="2">Belongs to the FAM3 family.</text>
</comment>
<organism evidence="9 10">
    <name type="scientific">Aquila chrysaetos chrysaetos</name>
    <dbReference type="NCBI Taxonomy" id="223781"/>
    <lineage>
        <taxon>Eukaryota</taxon>
        <taxon>Metazoa</taxon>
        <taxon>Chordata</taxon>
        <taxon>Craniata</taxon>
        <taxon>Vertebrata</taxon>
        <taxon>Euteleostomi</taxon>
        <taxon>Archelosauria</taxon>
        <taxon>Archosauria</taxon>
        <taxon>Dinosauria</taxon>
        <taxon>Saurischia</taxon>
        <taxon>Theropoda</taxon>
        <taxon>Coelurosauria</taxon>
        <taxon>Aves</taxon>
        <taxon>Neognathae</taxon>
        <taxon>Neoaves</taxon>
        <taxon>Telluraves</taxon>
        <taxon>Accipitrimorphae</taxon>
        <taxon>Accipitriformes</taxon>
        <taxon>Accipitridae</taxon>
        <taxon>Accipitrinae</taxon>
        <taxon>Aquila</taxon>
    </lineage>
</organism>
<evidence type="ECO:0000256" key="3">
    <source>
        <dbReference type="ARBA" id="ARBA00022525"/>
    </source>
</evidence>
<protein>
    <submittedName>
        <fullName evidence="9">FAM3 metabolism regulating signaling molecule D</fullName>
    </submittedName>
</protein>
<dbReference type="InterPro" id="IPR039477">
    <property type="entry name" value="ILEI/PANDER_dom"/>
</dbReference>
<reference evidence="9" key="2">
    <citation type="submission" date="2025-09" db="UniProtKB">
        <authorList>
            <consortium name="Ensembl"/>
        </authorList>
    </citation>
    <scope>IDENTIFICATION</scope>
</reference>
<feature type="domain" description="ILEI/PANDER" evidence="8">
    <location>
        <begin position="232"/>
        <end position="296"/>
    </location>
</feature>
<dbReference type="GeneTree" id="ENSGT00950000183004"/>
<keyword evidence="5 7" id="KW-0430">Lectin</keyword>
<dbReference type="Proteomes" id="UP000472275">
    <property type="component" value="Chromosome 20"/>
</dbReference>
<evidence type="ECO:0000259" key="8">
    <source>
        <dbReference type="Pfam" id="PF15711"/>
    </source>
</evidence>
<keyword evidence="4" id="KW-0732">Signal</keyword>
<reference evidence="9" key="1">
    <citation type="submission" date="2025-08" db="UniProtKB">
        <authorList>
            <consortium name="Ensembl"/>
        </authorList>
    </citation>
    <scope>IDENTIFICATION</scope>
</reference>
<dbReference type="GO" id="GO:0030246">
    <property type="term" value="F:carbohydrate binding"/>
    <property type="evidence" value="ECO:0007669"/>
    <property type="project" value="UniProtKB-UniRule"/>
</dbReference>
<dbReference type="PROSITE" id="PS52031">
    <property type="entry name" value="GG_LECTIN"/>
    <property type="match status" value="1"/>
</dbReference>
<dbReference type="InterPro" id="IPR039220">
    <property type="entry name" value="FAM3"/>
</dbReference>
<evidence type="ECO:0000256" key="5">
    <source>
        <dbReference type="ARBA" id="ARBA00022734"/>
    </source>
</evidence>
<evidence type="ECO:0000256" key="1">
    <source>
        <dbReference type="ARBA" id="ARBA00004613"/>
    </source>
</evidence>